<comment type="caution">
    <text evidence="1">The sequence shown here is derived from an EMBL/GenBank/DDBJ whole genome shotgun (WGS) entry which is preliminary data.</text>
</comment>
<accession>V7DDC8</accession>
<gene>
    <name evidence="1" type="ORF">O164_13525</name>
</gene>
<protein>
    <recommendedName>
        <fullName evidence="3">Lipoprotein</fullName>
    </recommendedName>
</protein>
<evidence type="ECO:0000313" key="1">
    <source>
        <dbReference type="EMBL" id="ESW39236.1"/>
    </source>
</evidence>
<reference evidence="1 2" key="1">
    <citation type="submission" date="2013-10" db="EMBL/GenBank/DDBJ databases">
        <title>Whole Genome Shotgun Sequence of Pseudomonas taiwanensis SJ9.</title>
        <authorList>
            <person name="Hong S.-J."/>
            <person name="Shin J.-H."/>
        </authorList>
    </citation>
    <scope>NUCLEOTIDE SEQUENCE [LARGE SCALE GENOMIC DNA]</scope>
    <source>
        <strain evidence="1 2">SJ9</strain>
    </source>
</reference>
<evidence type="ECO:0000313" key="2">
    <source>
        <dbReference type="Proteomes" id="UP000018511"/>
    </source>
</evidence>
<sequence>MSYKWTCGALALALLTGCVSQSEYVPKTDEQIAQESLDNTIADMRQRGASQAEIDKFVAYQKMSFEDQLKSTISPNSSPAENLVGLINKGLFYCDLRRSSLKRPITYEYTTKLRRELMECISSSSQVITSYYYNSYASANSSEAVKAAVDETYLKWGSYKNSIFQSAPSYMQDQASLSLKDYISRSEQVFFKEVLAKQKKK</sequence>
<dbReference type="EMBL" id="AXUP01000166">
    <property type="protein sequence ID" value="ESW39236.1"/>
    <property type="molecule type" value="Genomic_DNA"/>
</dbReference>
<dbReference type="PROSITE" id="PS51257">
    <property type="entry name" value="PROKAR_LIPOPROTEIN"/>
    <property type="match status" value="1"/>
</dbReference>
<dbReference type="AlphaFoldDB" id="V7DDC8"/>
<evidence type="ECO:0008006" key="3">
    <source>
        <dbReference type="Google" id="ProtNLM"/>
    </source>
</evidence>
<organism evidence="1 2">
    <name type="scientific">Pseudomonas taiwanensis SJ9</name>
    <dbReference type="NCBI Taxonomy" id="1388762"/>
    <lineage>
        <taxon>Bacteria</taxon>
        <taxon>Pseudomonadati</taxon>
        <taxon>Pseudomonadota</taxon>
        <taxon>Gammaproteobacteria</taxon>
        <taxon>Pseudomonadales</taxon>
        <taxon>Pseudomonadaceae</taxon>
        <taxon>Pseudomonas</taxon>
    </lineage>
</organism>
<name>V7DDC8_9PSED</name>
<dbReference type="RefSeq" id="WP_023661717.1">
    <property type="nucleotide sequence ID" value="NZ_AXUP01000166.1"/>
</dbReference>
<proteinExistence type="predicted"/>
<dbReference type="Proteomes" id="UP000018511">
    <property type="component" value="Unassembled WGS sequence"/>
</dbReference>